<proteinExistence type="predicted"/>
<dbReference type="AlphaFoldDB" id="A0A559IPQ6"/>
<keyword evidence="1" id="KW-0472">Membrane</keyword>
<sequence length="149" mass="16526">MGKYKNLIYVVVGILIIGVVGTLIYNANKKTKTSFDELLSNSLKGKEITDVTLQEYGGEKRVIHTESKEEIDAILKLYSDIELIAEDSPAPSEKFAVHLTINSGNDIVLGLVVTDTGSADTYVFEKSKGDSYRITNQFDFKSVHSLFEK</sequence>
<dbReference type="OrthoDB" id="2664319at2"/>
<reference evidence="2 3" key="1">
    <citation type="submission" date="2019-07" db="EMBL/GenBank/DDBJ databases">
        <authorList>
            <person name="Kim J."/>
        </authorList>
    </citation>
    <scope>NUCLEOTIDE SEQUENCE [LARGE SCALE GENOMIC DNA]</scope>
    <source>
        <strain evidence="2 3">N4</strain>
    </source>
</reference>
<organism evidence="2 3">
    <name type="scientific">Paenibacillus agilis</name>
    <dbReference type="NCBI Taxonomy" id="3020863"/>
    <lineage>
        <taxon>Bacteria</taxon>
        <taxon>Bacillati</taxon>
        <taxon>Bacillota</taxon>
        <taxon>Bacilli</taxon>
        <taxon>Bacillales</taxon>
        <taxon>Paenibacillaceae</taxon>
        <taxon>Paenibacillus</taxon>
    </lineage>
</organism>
<protein>
    <submittedName>
        <fullName evidence="2">Uncharacterized protein</fullName>
    </submittedName>
</protein>
<keyword evidence="1" id="KW-1133">Transmembrane helix</keyword>
<gene>
    <name evidence="2" type="ORF">FPZ44_17820</name>
</gene>
<dbReference type="RefSeq" id="WP_144992293.1">
    <property type="nucleotide sequence ID" value="NZ_VNJK01000002.1"/>
</dbReference>
<evidence type="ECO:0000313" key="3">
    <source>
        <dbReference type="Proteomes" id="UP000318102"/>
    </source>
</evidence>
<comment type="caution">
    <text evidence="2">The sequence shown here is derived from an EMBL/GenBank/DDBJ whole genome shotgun (WGS) entry which is preliminary data.</text>
</comment>
<evidence type="ECO:0000256" key="1">
    <source>
        <dbReference type="SAM" id="Phobius"/>
    </source>
</evidence>
<evidence type="ECO:0000313" key="2">
    <source>
        <dbReference type="EMBL" id="TVX89627.1"/>
    </source>
</evidence>
<feature type="transmembrane region" description="Helical" evidence="1">
    <location>
        <begin position="6"/>
        <end position="25"/>
    </location>
</feature>
<dbReference type="Proteomes" id="UP000318102">
    <property type="component" value="Unassembled WGS sequence"/>
</dbReference>
<keyword evidence="3" id="KW-1185">Reference proteome</keyword>
<keyword evidence="1" id="KW-0812">Transmembrane</keyword>
<accession>A0A559IPQ6</accession>
<name>A0A559IPQ6_9BACL</name>
<dbReference type="EMBL" id="VNJK01000002">
    <property type="protein sequence ID" value="TVX89627.1"/>
    <property type="molecule type" value="Genomic_DNA"/>
</dbReference>